<evidence type="ECO:0000313" key="3">
    <source>
        <dbReference type="EMBL" id="CAB3775357.1"/>
    </source>
</evidence>
<feature type="region of interest" description="Disordered" evidence="1">
    <location>
        <begin position="1"/>
        <end position="27"/>
    </location>
</feature>
<dbReference type="Proteomes" id="UP000494363">
    <property type="component" value="Unassembled WGS sequence"/>
</dbReference>
<organism evidence="3 4">
    <name type="scientific">Paraburkholderia humisilvae</name>
    <dbReference type="NCBI Taxonomy" id="627669"/>
    <lineage>
        <taxon>Bacteria</taxon>
        <taxon>Pseudomonadati</taxon>
        <taxon>Pseudomonadota</taxon>
        <taxon>Betaproteobacteria</taxon>
        <taxon>Burkholderiales</taxon>
        <taxon>Burkholderiaceae</taxon>
        <taxon>Paraburkholderia</taxon>
    </lineage>
</organism>
<dbReference type="AlphaFoldDB" id="A0A6J5FD09"/>
<feature type="transmembrane region" description="Helical" evidence="2">
    <location>
        <begin position="35"/>
        <end position="58"/>
    </location>
</feature>
<proteinExistence type="predicted"/>
<feature type="region of interest" description="Disordered" evidence="1">
    <location>
        <begin position="64"/>
        <end position="86"/>
    </location>
</feature>
<accession>A0A6J5FD09</accession>
<reference evidence="3 4" key="1">
    <citation type="submission" date="2020-04" db="EMBL/GenBank/DDBJ databases">
        <authorList>
            <person name="De Canck E."/>
        </authorList>
    </citation>
    <scope>NUCLEOTIDE SEQUENCE [LARGE SCALE GENOMIC DNA]</scope>
    <source>
        <strain evidence="3 4">LMG 29542</strain>
    </source>
</reference>
<sequence length="99" mass="9860">MTSAPATPTKPEAGVIATRPATAPDTMPSTDGLPLAIHSANIQLSAAIAVAICVVSIAKPARPSAATAEPALKPNQPTHSIEAPISDSTRLCGAITSLP</sequence>
<protein>
    <submittedName>
        <fullName evidence="3">Uncharacterized protein</fullName>
    </submittedName>
</protein>
<evidence type="ECO:0000313" key="4">
    <source>
        <dbReference type="Proteomes" id="UP000494363"/>
    </source>
</evidence>
<keyword evidence="4" id="KW-1185">Reference proteome</keyword>
<gene>
    <name evidence="3" type="ORF">LMG29542_08739</name>
</gene>
<dbReference type="EMBL" id="CADIKH010000471">
    <property type="protein sequence ID" value="CAB3775357.1"/>
    <property type="molecule type" value="Genomic_DNA"/>
</dbReference>
<evidence type="ECO:0000256" key="2">
    <source>
        <dbReference type="SAM" id="Phobius"/>
    </source>
</evidence>
<name>A0A6J5FD09_9BURK</name>
<evidence type="ECO:0000256" key="1">
    <source>
        <dbReference type="SAM" id="MobiDB-lite"/>
    </source>
</evidence>
<keyword evidence="2" id="KW-0812">Transmembrane</keyword>
<keyword evidence="2" id="KW-0472">Membrane</keyword>
<keyword evidence="2" id="KW-1133">Transmembrane helix</keyword>